<evidence type="ECO:0000313" key="9">
    <source>
        <dbReference type="EMBL" id="VFT78759.1"/>
    </source>
</evidence>
<evidence type="ECO:0000256" key="6">
    <source>
        <dbReference type="SAM" id="MobiDB-lite"/>
    </source>
</evidence>
<dbReference type="AlphaFoldDB" id="A0A485K5J0"/>
<dbReference type="EMBL" id="CAADRA010000131">
    <property type="protein sequence ID" value="VFT78759.1"/>
    <property type="molecule type" value="Genomic_DNA"/>
</dbReference>
<dbReference type="Pfam" id="PF02301">
    <property type="entry name" value="HORMA"/>
    <property type="match status" value="1"/>
</dbReference>
<evidence type="ECO:0000256" key="5">
    <source>
        <dbReference type="ARBA" id="ARBA00023254"/>
    </source>
</evidence>
<dbReference type="OrthoDB" id="1928087at2759"/>
<reference evidence="8" key="2">
    <citation type="submission" date="2019-06" db="EMBL/GenBank/DDBJ databases">
        <title>Genomics analysis of Aphanomyces spp. identifies a new class of oomycete effector associated with host adaptation.</title>
        <authorList>
            <person name="Gaulin E."/>
        </authorList>
    </citation>
    <scope>NUCLEOTIDE SEQUENCE</scope>
    <source>
        <strain evidence="8">CBS 578.67</strain>
    </source>
</reference>
<feature type="domain" description="HORMA" evidence="7">
    <location>
        <begin position="31"/>
        <end position="240"/>
    </location>
</feature>
<dbReference type="Proteomes" id="UP000332933">
    <property type="component" value="Unassembled WGS sequence"/>
</dbReference>
<reference evidence="9 10" key="1">
    <citation type="submission" date="2019-03" db="EMBL/GenBank/DDBJ databases">
        <authorList>
            <person name="Gaulin E."/>
            <person name="Dumas B."/>
        </authorList>
    </citation>
    <scope>NUCLEOTIDE SEQUENCE [LARGE SCALE GENOMIC DNA]</scope>
    <source>
        <strain evidence="9">CBS 568.67</strain>
    </source>
</reference>
<evidence type="ECO:0000256" key="4">
    <source>
        <dbReference type="ARBA" id="ARBA00023242"/>
    </source>
</evidence>
<protein>
    <submittedName>
        <fullName evidence="9">Aste57867_1544 protein</fullName>
    </submittedName>
</protein>
<keyword evidence="5" id="KW-0469">Meiosis</keyword>
<dbReference type="EMBL" id="VJMH01000131">
    <property type="protein sequence ID" value="KAF0718694.1"/>
    <property type="molecule type" value="Genomic_DNA"/>
</dbReference>
<proteinExistence type="predicted"/>
<dbReference type="GO" id="GO:0005634">
    <property type="term" value="C:nucleus"/>
    <property type="evidence" value="ECO:0007669"/>
    <property type="project" value="UniProtKB-SubCell"/>
</dbReference>
<dbReference type="InterPro" id="IPR036570">
    <property type="entry name" value="HORMA_dom_sf"/>
</dbReference>
<name>A0A485K5J0_9STRA</name>
<dbReference type="GO" id="GO:0051321">
    <property type="term" value="P:meiotic cell cycle"/>
    <property type="evidence" value="ECO:0007669"/>
    <property type="project" value="UniProtKB-KW"/>
</dbReference>
<evidence type="ECO:0000313" key="10">
    <source>
        <dbReference type="Proteomes" id="UP000332933"/>
    </source>
</evidence>
<dbReference type="PROSITE" id="PS50815">
    <property type="entry name" value="HORMA"/>
    <property type="match status" value="1"/>
</dbReference>
<sequence length="844" mass="93439">MAKVAIRIPPRLLPAISTPPHTPASTKITSEQSLNVIKNMIRVSISEICYLRNIFPEEVFRERVYADMRIKCLAPDEVSRDPSMVDAFAITQWLEAGIFDAMGKNYLDQAVFCIYALGKNKSPDHLLESYTYKVKNTVDGSTLSTSFTGMQPIDSHPENVKAQAIQMIRNLVSITNTLEPLPKNRFITMKLSFNESCPADWQPQYFHTLSPDLSESFGKPTLKLDVGRMATPFHAVSMKLQAPEDAFMAEKCPDDDIPQSQVNIIPSDSTDGVPNSPDEIAASQAQKAKSCANEGVSQTRPPTSQKPQRATRNPAMAKDALIRFCVRSETVTVERVSNDLGYDAVVVKKCLDELCGDGVFEKKGDVYTVRANEGTYFEEAINLVHGKRRHHISVHTLAKCLSWSMYFAKSILMRMHHEHLIDMDQEVAFDGYKVILDGLIDDSNRRVRHANGSMQSIREEDTEERLQTICHAREAFKSKLRQCPNLSIGQSHEATPRHDQQNNSLIHVSLSPYVVSFWRQCTQPFPTIQGSSSQVKSPPRLHCHFPVGSIPAHLIIMAPSAAAHKEATVEFTNVRFPSLCSADLYHVQVTTTDGGLPVRLAVKSQQSHNQWLCNVWALAKHAPADGGFVLPPATVVAALQRALATSASPPADCRVDLRHPPDRLSFLTLTLSAFGDFVATYTFELAPLGSAPPTLASVASVDNDAIQGELKGLRDEMLILQKDFLNSQTRSLSALLHLTAPKPTPKGHALAWTTQTRTSPAYFHLSPDATTLTVLQTGVYHVQVRPTSARDSIQLQLFLDEKPALEQSVACRYLPKHTTMQLRSLVAGHAPTDARVFLCLLLEG</sequence>
<keyword evidence="3" id="KW-0158">Chromosome</keyword>
<dbReference type="PANTHER" id="PTHR48225">
    <property type="entry name" value="HORMA DOMAIN-CONTAINING PROTEIN 1"/>
    <property type="match status" value="1"/>
</dbReference>
<evidence type="ECO:0000256" key="3">
    <source>
        <dbReference type="ARBA" id="ARBA00022454"/>
    </source>
</evidence>
<feature type="compositionally biased region" description="Low complexity" evidence="6">
    <location>
        <begin position="281"/>
        <end position="290"/>
    </location>
</feature>
<dbReference type="Gene3D" id="3.30.900.10">
    <property type="entry name" value="HORMA domain"/>
    <property type="match status" value="1"/>
</dbReference>
<organism evidence="9 10">
    <name type="scientific">Aphanomyces stellatus</name>
    <dbReference type="NCBI Taxonomy" id="120398"/>
    <lineage>
        <taxon>Eukaryota</taxon>
        <taxon>Sar</taxon>
        <taxon>Stramenopiles</taxon>
        <taxon>Oomycota</taxon>
        <taxon>Saprolegniomycetes</taxon>
        <taxon>Saprolegniales</taxon>
        <taxon>Verrucalvaceae</taxon>
        <taxon>Aphanomyces</taxon>
    </lineage>
</organism>
<keyword evidence="10" id="KW-1185">Reference proteome</keyword>
<dbReference type="InterPro" id="IPR051294">
    <property type="entry name" value="HORMA_MeioticProgression"/>
</dbReference>
<dbReference type="InterPro" id="IPR003511">
    <property type="entry name" value="HORMA_dom"/>
</dbReference>
<feature type="compositionally biased region" description="Polar residues" evidence="6">
    <location>
        <begin position="295"/>
        <end position="311"/>
    </location>
</feature>
<keyword evidence="4" id="KW-0539">Nucleus</keyword>
<evidence type="ECO:0000256" key="1">
    <source>
        <dbReference type="ARBA" id="ARBA00004123"/>
    </source>
</evidence>
<accession>A0A485K5J0</accession>
<dbReference type="GO" id="GO:0005694">
    <property type="term" value="C:chromosome"/>
    <property type="evidence" value="ECO:0007669"/>
    <property type="project" value="UniProtKB-SubCell"/>
</dbReference>
<dbReference type="SUPFAM" id="SSF56019">
    <property type="entry name" value="The spindle assembly checkpoint protein mad2"/>
    <property type="match status" value="1"/>
</dbReference>
<evidence type="ECO:0000313" key="8">
    <source>
        <dbReference type="EMBL" id="KAF0718694.1"/>
    </source>
</evidence>
<dbReference type="PANTHER" id="PTHR48225:SF7">
    <property type="entry name" value="MEIOSIS-SPECIFIC PROTEIN HOP1"/>
    <property type="match status" value="1"/>
</dbReference>
<feature type="compositionally biased region" description="Polar residues" evidence="6">
    <location>
        <begin position="258"/>
        <end position="273"/>
    </location>
</feature>
<gene>
    <name evidence="9" type="primary">Aste57867_1544</name>
    <name evidence="8" type="ORF">As57867_001543</name>
    <name evidence="9" type="ORF">ASTE57867_1544</name>
</gene>
<comment type="subcellular location">
    <subcellularLocation>
        <location evidence="2">Chromosome</location>
    </subcellularLocation>
    <subcellularLocation>
        <location evidence="1">Nucleus</location>
    </subcellularLocation>
</comment>
<evidence type="ECO:0000259" key="7">
    <source>
        <dbReference type="PROSITE" id="PS50815"/>
    </source>
</evidence>
<feature type="region of interest" description="Disordered" evidence="6">
    <location>
        <begin position="250"/>
        <end position="314"/>
    </location>
</feature>
<evidence type="ECO:0000256" key="2">
    <source>
        <dbReference type="ARBA" id="ARBA00004286"/>
    </source>
</evidence>